<feature type="binding site" evidence="8">
    <location>
        <position position="257"/>
    </location>
    <ligand>
        <name>Mn(2+)</name>
        <dbReference type="ChEBI" id="CHEBI:29035"/>
        <label>1</label>
    </ligand>
</feature>
<proteinExistence type="inferred from homology"/>
<dbReference type="RefSeq" id="WP_158040942.1">
    <property type="nucleotide sequence ID" value="NZ_JACCFV010000001.1"/>
</dbReference>
<dbReference type="InterPro" id="IPR043472">
    <property type="entry name" value="Macro_dom-like"/>
</dbReference>
<keyword evidence="5 8" id="KW-0645">Protease</keyword>
<evidence type="ECO:0000256" key="5">
    <source>
        <dbReference type="ARBA" id="ARBA00022670"/>
    </source>
</evidence>
<comment type="catalytic activity">
    <reaction evidence="2 8">
        <text>Release of an N-terminal amino acid, preferentially leucine, but not glutamic or aspartic acids.</text>
        <dbReference type="EC" id="3.4.11.10"/>
    </reaction>
</comment>
<dbReference type="EC" id="3.4.11.10" evidence="8"/>
<evidence type="ECO:0000313" key="11">
    <source>
        <dbReference type="Proteomes" id="UP000467240"/>
    </source>
</evidence>
<comment type="catalytic activity">
    <reaction evidence="1 8">
        <text>Release of an N-terminal amino acid, Xaa-|-Yaa-, in which Xaa is preferably Leu, but may be other amino acids including Pro although not Arg or Lys, and Yaa may be Pro. Amino acid amides and methyl esters are also readily hydrolyzed, but rates on arylamides are exceedingly low.</text>
        <dbReference type="EC" id="3.4.11.1"/>
    </reaction>
</comment>
<feature type="binding site" evidence="8">
    <location>
        <position position="336"/>
    </location>
    <ligand>
        <name>Mn(2+)</name>
        <dbReference type="ChEBI" id="CHEBI:29035"/>
        <label>2</label>
    </ligand>
</feature>
<keyword evidence="11" id="KW-1185">Reference proteome</keyword>
<dbReference type="SUPFAM" id="SSF52949">
    <property type="entry name" value="Macro domain-like"/>
    <property type="match status" value="1"/>
</dbReference>
<dbReference type="Pfam" id="PF02789">
    <property type="entry name" value="Peptidase_M17_N"/>
    <property type="match status" value="1"/>
</dbReference>
<feature type="domain" description="Cytosol aminopeptidase" evidence="9">
    <location>
        <begin position="332"/>
        <end position="339"/>
    </location>
</feature>
<dbReference type="Gene3D" id="3.40.220.10">
    <property type="entry name" value="Leucine Aminopeptidase, subunit E, domain 1"/>
    <property type="match status" value="1"/>
</dbReference>
<comment type="similarity">
    <text evidence="3 8">Belongs to the peptidase M17 family.</text>
</comment>
<dbReference type="Gene3D" id="3.40.630.10">
    <property type="entry name" value="Zn peptidases"/>
    <property type="match status" value="1"/>
</dbReference>
<dbReference type="PROSITE" id="PS00631">
    <property type="entry name" value="CYTOSOL_AP"/>
    <property type="match status" value="1"/>
</dbReference>
<comment type="caution">
    <text evidence="10">The sequence shown here is derived from an EMBL/GenBank/DDBJ whole genome shotgun (WGS) entry which is preliminary data.</text>
</comment>
<dbReference type="Proteomes" id="UP000467240">
    <property type="component" value="Unassembled WGS sequence"/>
</dbReference>
<dbReference type="NCBIfam" id="NF002073">
    <property type="entry name" value="PRK00913.1-2"/>
    <property type="match status" value="1"/>
</dbReference>
<accession>A0A7J5BSQ3</accession>
<dbReference type="GO" id="GO:0070006">
    <property type="term" value="F:metalloaminopeptidase activity"/>
    <property type="evidence" value="ECO:0007669"/>
    <property type="project" value="InterPro"/>
</dbReference>
<reference evidence="10 11" key="1">
    <citation type="submission" date="2019-09" db="EMBL/GenBank/DDBJ databases">
        <title>Phylogeny of genus Pseudoclavibacter and closely related genus.</title>
        <authorList>
            <person name="Li Y."/>
        </authorList>
    </citation>
    <scope>NUCLEOTIDE SEQUENCE [LARGE SCALE GENOMIC DNA]</scope>
    <source>
        <strain evidence="10 11">DSM 23821</strain>
    </source>
</reference>
<dbReference type="AlphaFoldDB" id="A0A7J5BSQ3"/>
<evidence type="ECO:0000256" key="6">
    <source>
        <dbReference type="ARBA" id="ARBA00022801"/>
    </source>
</evidence>
<dbReference type="GO" id="GO:0006508">
    <property type="term" value="P:proteolysis"/>
    <property type="evidence" value="ECO:0007669"/>
    <property type="project" value="UniProtKB-KW"/>
</dbReference>
<evidence type="ECO:0000256" key="7">
    <source>
        <dbReference type="ARBA" id="ARBA00049972"/>
    </source>
</evidence>
<protein>
    <recommendedName>
        <fullName evidence="8">Probable cytosol aminopeptidase</fullName>
        <ecNumber evidence="8">3.4.11.1</ecNumber>
    </recommendedName>
    <alternativeName>
        <fullName evidence="8">Leucine aminopeptidase</fullName>
        <shortName evidence="8">LAP</shortName>
        <ecNumber evidence="8">3.4.11.10</ecNumber>
    </alternativeName>
    <alternativeName>
        <fullName evidence="8">Leucyl aminopeptidase</fullName>
    </alternativeName>
</protein>
<dbReference type="CDD" id="cd00433">
    <property type="entry name" value="Peptidase_M17"/>
    <property type="match status" value="1"/>
</dbReference>
<dbReference type="SUPFAM" id="SSF53187">
    <property type="entry name" value="Zn-dependent exopeptidases"/>
    <property type="match status" value="1"/>
</dbReference>
<feature type="binding site" evidence="8">
    <location>
        <position position="252"/>
    </location>
    <ligand>
        <name>Mn(2+)</name>
        <dbReference type="ChEBI" id="CHEBI:29035"/>
        <label>2</label>
    </ligand>
</feature>
<evidence type="ECO:0000256" key="1">
    <source>
        <dbReference type="ARBA" id="ARBA00000135"/>
    </source>
</evidence>
<keyword evidence="8" id="KW-0963">Cytoplasm</keyword>
<dbReference type="GO" id="GO:0030145">
    <property type="term" value="F:manganese ion binding"/>
    <property type="evidence" value="ECO:0007669"/>
    <property type="project" value="UniProtKB-UniRule"/>
</dbReference>
<comment type="function">
    <text evidence="7 8">Presumably involved in the processing and regular turnover of intracellular proteins. Catalyzes the removal of unsubstituted N-terminal amino acids from various peptides.</text>
</comment>
<dbReference type="PANTHER" id="PTHR11963">
    <property type="entry name" value="LEUCINE AMINOPEPTIDASE-RELATED"/>
    <property type="match status" value="1"/>
</dbReference>
<dbReference type="InterPro" id="IPR000819">
    <property type="entry name" value="Peptidase_M17_C"/>
</dbReference>
<evidence type="ECO:0000313" key="10">
    <source>
        <dbReference type="EMBL" id="KAB1655994.1"/>
    </source>
</evidence>
<sequence length="496" mass="51092">MPRFETTETLFAPDTVTAVGVRETEDGVEVLGDDALDPVRPLVGPLRVSGARGRVSRGTVQIDDAIAPVLFVGLGDEASAASWREAAGSLARSCSDDGAVVLALPSTTADIVEAAALGFALGLYRFDTYRTGRSEEDTHPQDVPGLAIHGLDADEAENVFGRVRSIASAVWLARDLVNTPPNDLSPDALATAAETSARAVGIDVTSLGVEALERDGFGGILAVGRGSVRPPRFVRLAWSPEHAVARIALVGKGITFDSGGLSLKPPTSMVGMKSDMSGAAIALAVVTTIASLGVPVAVTGYLCLAENMPSGSATRPDDIITIRGGTTVEVTNTDAEGRLVLADGIVTASEEQPDAIIDIATLTGAQVVALGERTTGVVGNDDAWTQRVLDAAAAVGEPAWPMPIPEELESVLASDVADLKNAKPGHRAAGMLVAAWFLSRFVGDRADGSGPIPWVHLDIAGPSMNSGSAYGVTPKGATGVMVRTLVAAIESLVPRD</sequence>
<dbReference type="HAMAP" id="MF_00181">
    <property type="entry name" value="Cytosol_peptidase_M17"/>
    <property type="match status" value="1"/>
</dbReference>
<comment type="subcellular location">
    <subcellularLocation>
        <location evidence="8">Cytoplasm</location>
    </subcellularLocation>
</comment>
<dbReference type="PRINTS" id="PR00481">
    <property type="entry name" value="LAMNOPPTDASE"/>
</dbReference>
<dbReference type="InterPro" id="IPR011356">
    <property type="entry name" value="Leucine_aapep/pepB"/>
</dbReference>
<keyword evidence="4 8" id="KW-0031">Aminopeptidase</keyword>
<feature type="active site" evidence="8">
    <location>
        <position position="264"/>
    </location>
</feature>
<name>A0A7J5BSQ3_9MICO</name>
<dbReference type="InterPro" id="IPR008283">
    <property type="entry name" value="Peptidase_M17_N"/>
</dbReference>
<keyword evidence="8" id="KW-0464">Manganese</keyword>
<evidence type="ECO:0000256" key="4">
    <source>
        <dbReference type="ARBA" id="ARBA00022438"/>
    </source>
</evidence>
<dbReference type="OrthoDB" id="9809354at2"/>
<feature type="binding site" evidence="8">
    <location>
        <position position="336"/>
    </location>
    <ligand>
        <name>Mn(2+)</name>
        <dbReference type="ChEBI" id="CHEBI:29035"/>
        <label>1</label>
    </ligand>
</feature>
<feature type="binding site" evidence="8">
    <location>
        <position position="257"/>
    </location>
    <ligand>
        <name>Mn(2+)</name>
        <dbReference type="ChEBI" id="CHEBI:29035"/>
        <label>2</label>
    </ligand>
</feature>
<feature type="binding site" evidence="8">
    <location>
        <position position="334"/>
    </location>
    <ligand>
        <name>Mn(2+)</name>
        <dbReference type="ChEBI" id="CHEBI:29035"/>
        <label>1</label>
    </ligand>
</feature>
<evidence type="ECO:0000256" key="8">
    <source>
        <dbReference type="HAMAP-Rule" id="MF_00181"/>
    </source>
</evidence>
<feature type="binding site" evidence="8">
    <location>
        <position position="275"/>
    </location>
    <ligand>
        <name>Mn(2+)</name>
        <dbReference type="ChEBI" id="CHEBI:29035"/>
        <label>2</label>
    </ligand>
</feature>
<keyword evidence="6 8" id="KW-0378">Hydrolase</keyword>
<dbReference type="PANTHER" id="PTHR11963:SF23">
    <property type="entry name" value="CYTOSOL AMINOPEPTIDASE"/>
    <property type="match status" value="1"/>
</dbReference>
<feature type="active site" evidence="8">
    <location>
        <position position="338"/>
    </location>
</feature>
<evidence type="ECO:0000256" key="2">
    <source>
        <dbReference type="ARBA" id="ARBA00000967"/>
    </source>
</evidence>
<dbReference type="EC" id="3.4.11.1" evidence="8"/>
<evidence type="ECO:0000256" key="3">
    <source>
        <dbReference type="ARBA" id="ARBA00009528"/>
    </source>
</evidence>
<comment type="cofactor">
    <cofactor evidence="8">
        <name>Mn(2+)</name>
        <dbReference type="ChEBI" id="CHEBI:29035"/>
    </cofactor>
    <text evidence="8">Binds 2 manganese ions per subunit.</text>
</comment>
<keyword evidence="8" id="KW-0479">Metal-binding</keyword>
<organism evidence="10 11">
    <name type="scientific">Pseudoclavibacter chungangensis</name>
    <dbReference type="NCBI Taxonomy" id="587635"/>
    <lineage>
        <taxon>Bacteria</taxon>
        <taxon>Bacillati</taxon>
        <taxon>Actinomycetota</taxon>
        <taxon>Actinomycetes</taxon>
        <taxon>Micrococcales</taxon>
        <taxon>Microbacteriaceae</taxon>
        <taxon>Pseudoclavibacter</taxon>
    </lineage>
</organism>
<gene>
    <name evidence="8" type="primary">pepA</name>
    <name evidence="10" type="ORF">F8O01_11150</name>
</gene>
<dbReference type="InterPro" id="IPR023042">
    <property type="entry name" value="Peptidase_M17_leu_NH2_pept"/>
</dbReference>
<dbReference type="EMBL" id="WBJZ01000013">
    <property type="protein sequence ID" value="KAB1655994.1"/>
    <property type="molecule type" value="Genomic_DNA"/>
</dbReference>
<dbReference type="Pfam" id="PF00883">
    <property type="entry name" value="Peptidase_M17"/>
    <property type="match status" value="1"/>
</dbReference>
<dbReference type="GO" id="GO:0005737">
    <property type="term" value="C:cytoplasm"/>
    <property type="evidence" value="ECO:0007669"/>
    <property type="project" value="UniProtKB-SubCell"/>
</dbReference>
<evidence type="ECO:0000259" key="9">
    <source>
        <dbReference type="PROSITE" id="PS00631"/>
    </source>
</evidence>